<comment type="caution">
    <text evidence="4">The sequence shown here is derived from an EMBL/GenBank/DDBJ whole genome shotgun (WGS) entry which is preliminary data.</text>
</comment>
<dbReference type="InterPro" id="IPR024134">
    <property type="entry name" value="SOD_Cu/Zn_/chaperone"/>
</dbReference>
<protein>
    <submittedName>
        <fullName evidence="4">Superoxide dismutase</fullName>
    </submittedName>
</protein>
<dbReference type="Gene3D" id="2.60.40.200">
    <property type="entry name" value="Superoxide dismutase, copper/zinc binding domain"/>
    <property type="match status" value="1"/>
</dbReference>
<gene>
    <name evidence="4" type="ORF">B2M20_16195</name>
</gene>
<feature type="signal peptide" evidence="2">
    <location>
        <begin position="1"/>
        <end position="21"/>
    </location>
</feature>
<keyword evidence="5" id="KW-1185">Reference proteome</keyword>
<evidence type="ECO:0000256" key="2">
    <source>
        <dbReference type="SAM" id="SignalP"/>
    </source>
</evidence>
<name>A0A1V4HUR4_NITVU</name>
<dbReference type="InterPro" id="IPR036423">
    <property type="entry name" value="SOD-like_Cu/Zn_dom_sf"/>
</dbReference>
<reference evidence="4 5" key="1">
    <citation type="submission" date="2017-02" db="EMBL/GenBank/DDBJ databases">
        <title>Genome sequence of the nitrite-oxidizing bacterium Nitrobacter vulgaris strain Ab1.</title>
        <authorList>
            <person name="Mellbye B.L."/>
            <person name="Davis E.W."/>
            <person name="Spieck E."/>
            <person name="Chang J.H."/>
            <person name="Bottomley P.J."/>
            <person name="Sayavedra-Soto L.A."/>
        </authorList>
    </citation>
    <scope>NUCLEOTIDE SEQUENCE [LARGE SCALE GENOMIC DNA]</scope>
    <source>
        <strain evidence="4 5">Ab1</strain>
    </source>
</reference>
<sequence length="169" mass="17281">MIARALFATTAFLALSVTAVSANSAKALLKNAEGADVGKVELMQVNDGVLLKATLKGLPPGDHAFHIHAAGKCEAPFTSAGGHFNPDSKKHGMMAADGHHAGDLPNIVIPASGELKLEVVSTAITLDKDKPNSVLKPDGTAIVVHAAPDDYKTDPTGEAGGRIACGVIE</sequence>
<dbReference type="Proteomes" id="UP000189940">
    <property type="component" value="Unassembled WGS sequence"/>
</dbReference>
<dbReference type="Pfam" id="PF00080">
    <property type="entry name" value="Sod_Cu"/>
    <property type="match status" value="1"/>
</dbReference>
<dbReference type="PRINTS" id="PR00068">
    <property type="entry name" value="CUZNDISMTASE"/>
</dbReference>
<proteinExistence type="inferred from homology"/>
<evidence type="ECO:0000259" key="3">
    <source>
        <dbReference type="Pfam" id="PF00080"/>
    </source>
</evidence>
<dbReference type="STRING" id="29421.B2M20_16195"/>
<dbReference type="CDD" id="cd00305">
    <property type="entry name" value="Cu-Zn_Superoxide_Dismutase"/>
    <property type="match status" value="1"/>
</dbReference>
<organism evidence="4 5">
    <name type="scientific">Nitrobacter vulgaris</name>
    <dbReference type="NCBI Taxonomy" id="29421"/>
    <lineage>
        <taxon>Bacteria</taxon>
        <taxon>Pseudomonadati</taxon>
        <taxon>Pseudomonadota</taxon>
        <taxon>Alphaproteobacteria</taxon>
        <taxon>Hyphomicrobiales</taxon>
        <taxon>Nitrobacteraceae</taxon>
        <taxon>Nitrobacter</taxon>
    </lineage>
</organism>
<dbReference type="EMBL" id="MWPQ01000055">
    <property type="protein sequence ID" value="OPH81707.1"/>
    <property type="molecule type" value="Genomic_DNA"/>
</dbReference>
<evidence type="ECO:0000313" key="5">
    <source>
        <dbReference type="Proteomes" id="UP000189940"/>
    </source>
</evidence>
<dbReference type="InterPro" id="IPR001424">
    <property type="entry name" value="SOD_Cu_Zn_dom"/>
</dbReference>
<dbReference type="OrthoDB" id="5431326at2"/>
<evidence type="ECO:0000256" key="1">
    <source>
        <dbReference type="ARBA" id="ARBA00010457"/>
    </source>
</evidence>
<dbReference type="RefSeq" id="WP_079448059.1">
    <property type="nucleotide sequence ID" value="NZ_MWPQ01000055.1"/>
</dbReference>
<feature type="domain" description="Superoxide dismutase copper/zinc binding" evidence="3">
    <location>
        <begin position="38"/>
        <end position="168"/>
    </location>
</feature>
<dbReference type="GO" id="GO:0006801">
    <property type="term" value="P:superoxide metabolic process"/>
    <property type="evidence" value="ECO:0007669"/>
    <property type="project" value="InterPro"/>
</dbReference>
<dbReference type="PANTHER" id="PTHR10003">
    <property type="entry name" value="SUPEROXIDE DISMUTASE CU-ZN -RELATED"/>
    <property type="match status" value="1"/>
</dbReference>
<feature type="chain" id="PRO_5013183556" evidence="2">
    <location>
        <begin position="22"/>
        <end position="169"/>
    </location>
</feature>
<keyword evidence="2" id="KW-0732">Signal</keyword>
<dbReference type="GO" id="GO:0005507">
    <property type="term" value="F:copper ion binding"/>
    <property type="evidence" value="ECO:0007669"/>
    <property type="project" value="InterPro"/>
</dbReference>
<dbReference type="AlphaFoldDB" id="A0A1V4HUR4"/>
<dbReference type="SUPFAM" id="SSF49329">
    <property type="entry name" value="Cu,Zn superoxide dismutase-like"/>
    <property type="match status" value="1"/>
</dbReference>
<evidence type="ECO:0000313" key="4">
    <source>
        <dbReference type="EMBL" id="OPH81707.1"/>
    </source>
</evidence>
<accession>A0A1V4HUR4</accession>
<comment type="similarity">
    <text evidence="1">Belongs to the Cu-Zn superoxide dismutase family.</text>
</comment>